<dbReference type="EMBL" id="BAYM01000018">
    <property type="protein sequence ID" value="GAN35767.1"/>
    <property type="molecule type" value="Genomic_DNA"/>
</dbReference>
<feature type="site" description="Contributes to redox potential value" evidence="8">
    <location>
        <position position="35"/>
    </location>
</feature>
<evidence type="ECO:0000256" key="9">
    <source>
        <dbReference type="PIRSR" id="PIRSR000077-4"/>
    </source>
</evidence>
<dbReference type="PRINTS" id="PR00421">
    <property type="entry name" value="THIOREDOXIN"/>
</dbReference>
<keyword evidence="5 9" id="KW-1015">Disulfide bond</keyword>
<dbReference type="CDD" id="cd02947">
    <property type="entry name" value="TRX_family"/>
    <property type="match status" value="1"/>
</dbReference>
<dbReference type="Gene3D" id="3.40.30.10">
    <property type="entry name" value="Glutaredoxin"/>
    <property type="match status" value="1"/>
</dbReference>
<dbReference type="PROSITE" id="PS00194">
    <property type="entry name" value="THIOREDOXIN_1"/>
    <property type="match status" value="1"/>
</dbReference>
<feature type="active site" description="Nucleophile" evidence="8">
    <location>
        <position position="34"/>
    </location>
</feature>
<dbReference type="InterPro" id="IPR017937">
    <property type="entry name" value="Thioredoxin_CS"/>
</dbReference>
<dbReference type="PANTHER" id="PTHR45663">
    <property type="entry name" value="GEO12009P1"/>
    <property type="match status" value="1"/>
</dbReference>
<evidence type="ECO:0000256" key="6">
    <source>
        <dbReference type="ARBA" id="ARBA00023284"/>
    </source>
</evidence>
<evidence type="ECO:0000256" key="7">
    <source>
        <dbReference type="PIRNR" id="PIRNR000077"/>
    </source>
</evidence>
<reference evidence="12" key="1">
    <citation type="submission" date="2014-05" db="EMBL/GenBank/DDBJ databases">
        <title>Whole genome sequencing of Lactobacillus casei NRIC0644.</title>
        <authorList>
            <person name="Atarashi H."/>
            <person name="Yoshida Y."/>
            <person name="Fujimura S."/>
            <person name="Tanaka N."/>
            <person name="Shiwa Y."/>
            <person name="Yoshikawa H."/>
            <person name="Okada S."/>
            <person name="Nakagawa J."/>
        </authorList>
    </citation>
    <scope>NUCLEOTIDE SEQUENCE [LARGE SCALE GENOMIC DNA]</scope>
    <source>
        <strain evidence="12">NRIC0644</strain>
    </source>
</reference>
<dbReference type="GO" id="GO:0005829">
    <property type="term" value="C:cytosol"/>
    <property type="evidence" value="ECO:0007669"/>
    <property type="project" value="TreeGrafter"/>
</dbReference>
<sequence>MEGDHIMAIEATKDNLKALTAEGTVVVDFWAPWCAPCKVLDPMLTALEQELPALKVVRYNVEKDHTLPSTMGIMSVPTLVIYQQGEAREKVTGVYPKDKLKRYFEQKLEA</sequence>
<evidence type="ECO:0000256" key="8">
    <source>
        <dbReference type="PIRSR" id="PIRSR000077-1"/>
    </source>
</evidence>
<feature type="site" description="Contributes to redox potential value" evidence="8">
    <location>
        <position position="36"/>
    </location>
</feature>
<dbReference type="InterPro" id="IPR005746">
    <property type="entry name" value="Thioredoxin"/>
</dbReference>
<keyword evidence="6 9" id="KW-0676">Redox-active center</keyword>
<evidence type="ECO:0000256" key="1">
    <source>
        <dbReference type="ARBA" id="ARBA00008987"/>
    </source>
</evidence>
<proteinExistence type="inferred from homology"/>
<feature type="disulfide bond" description="Redox-active" evidence="9">
    <location>
        <begin position="34"/>
        <end position="37"/>
    </location>
</feature>
<dbReference type="AlphaFoldDB" id="A0A0C9Q7H6"/>
<keyword evidence="4" id="KW-0249">Electron transport</keyword>
<evidence type="ECO:0000259" key="10">
    <source>
        <dbReference type="PROSITE" id="PS51352"/>
    </source>
</evidence>
<name>A0A0C9Q7H6_LACPA</name>
<gene>
    <name evidence="11" type="ORF">LC0644_0356</name>
</gene>
<dbReference type="GO" id="GO:0015035">
    <property type="term" value="F:protein-disulfide reductase activity"/>
    <property type="evidence" value="ECO:0007669"/>
    <property type="project" value="InterPro"/>
</dbReference>
<evidence type="ECO:0000313" key="11">
    <source>
        <dbReference type="EMBL" id="GAN35767.1"/>
    </source>
</evidence>
<dbReference type="SUPFAM" id="SSF52833">
    <property type="entry name" value="Thioredoxin-like"/>
    <property type="match status" value="1"/>
</dbReference>
<dbReference type="InterPro" id="IPR013766">
    <property type="entry name" value="Thioredoxin_domain"/>
</dbReference>
<feature type="site" description="Deprotonates C-terminal active site Cys" evidence="8">
    <location>
        <position position="28"/>
    </location>
</feature>
<evidence type="ECO:0000256" key="3">
    <source>
        <dbReference type="ARBA" id="ARBA00022448"/>
    </source>
</evidence>
<dbReference type="PIRSF" id="PIRSF000077">
    <property type="entry name" value="Thioredoxin"/>
    <property type="match status" value="1"/>
</dbReference>
<protein>
    <recommendedName>
        <fullName evidence="2 7">Thioredoxin</fullName>
    </recommendedName>
</protein>
<dbReference type="GO" id="GO:0045454">
    <property type="term" value="P:cell redox homeostasis"/>
    <property type="evidence" value="ECO:0007669"/>
    <property type="project" value="TreeGrafter"/>
</dbReference>
<dbReference type="PANTHER" id="PTHR45663:SF11">
    <property type="entry name" value="GEO12009P1"/>
    <property type="match status" value="1"/>
</dbReference>
<comment type="caution">
    <text evidence="11">The sequence shown here is derived from an EMBL/GenBank/DDBJ whole genome shotgun (WGS) entry which is preliminary data.</text>
</comment>
<accession>A0A0C9Q7H6</accession>
<dbReference type="Pfam" id="PF00085">
    <property type="entry name" value="Thioredoxin"/>
    <property type="match status" value="1"/>
</dbReference>
<evidence type="ECO:0000256" key="2">
    <source>
        <dbReference type="ARBA" id="ARBA00020570"/>
    </source>
</evidence>
<organism evidence="11 12">
    <name type="scientific">Lacticaseibacillus paracasei NRIC 0644</name>
    <dbReference type="NCBI Taxonomy" id="1435038"/>
    <lineage>
        <taxon>Bacteria</taxon>
        <taxon>Bacillati</taxon>
        <taxon>Bacillota</taxon>
        <taxon>Bacilli</taxon>
        <taxon>Lactobacillales</taxon>
        <taxon>Lactobacillaceae</taxon>
        <taxon>Lacticaseibacillus</taxon>
    </lineage>
</organism>
<evidence type="ECO:0000256" key="5">
    <source>
        <dbReference type="ARBA" id="ARBA00023157"/>
    </source>
</evidence>
<dbReference type="Proteomes" id="UP000032552">
    <property type="component" value="Unassembled WGS sequence"/>
</dbReference>
<dbReference type="PROSITE" id="PS51352">
    <property type="entry name" value="THIOREDOXIN_2"/>
    <property type="match status" value="1"/>
</dbReference>
<evidence type="ECO:0000256" key="4">
    <source>
        <dbReference type="ARBA" id="ARBA00022982"/>
    </source>
</evidence>
<feature type="domain" description="Thioredoxin" evidence="10">
    <location>
        <begin position="1"/>
        <end position="109"/>
    </location>
</feature>
<dbReference type="InterPro" id="IPR036249">
    <property type="entry name" value="Thioredoxin-like_sf"/>
</dbReference>
<evidence type="ECO:0000313" key="12">
    <source>
        <dbReference type="Proteomes" id="UP000032552"/>
    </source>
</evidence>
<comment type="similarity">
    <text evidence="1 7">Belongs to the thioredoxin family.</text>
</comment>
<feature type="active site" description="Nucleophile" evidence="8">
    <location>
        <position position="37"/>
    </location>
</feature>
<keyword evidence="3" id="KW-0813">Transport</keyword>